<proteinExistence type="predicted"/>
<protein>
    <recommendedName>
        <fullName evidence="3">Nucleotidyltransferase family protein</fullName>
    </recommendedName>
</protein>
<evidence type="ECO:0000313" key="1">
    <source>
        <dbReference type="EMBL" id="GLY65788.1"/>
    </source>
</evidence>
<name>A0A9W6R004_9PSEU</name>
<gene>
    <name evidence="1" type="ORF">Atai01_24070</name>
</gene>
<evidence type="ECO:0008006" key="3">
    <source>
        <dbReference type="Google" id="ProtNLM"/>
    </source>
</evidence>
<evidence type="ECO:0000313" key="2">
    <source>
        <dbReference type="Proteomes" id="UP001165136"/>
    </source>
</evidence>
<keyword evidence="2" id="KW-1185">Reference proteome</keyword>
<comment type="caution">
    <text evidence="1">The sequence shown here is derived from an EMBL/GenBank/DDBJ whole genome shotgun (WGS) entry which is preliminary data.</text>
</comment>
<dbReference type="RefSeq" id="WP_285486827.1">
    <property type="nucleotide sequence ID" value="NZ_BSTI01000004.1"/>
</dbReference>
<accession>A0A9W6R004</accession>
<dbReference type="Proteomes" id="UP001165136">
    <property type="component" value="Unassembled WGS sequence"/>
</dbReference>
<reference evidence="1" key="1">
    <citation type="submission" date="2023-03" db="EMBL/GenBank/DDBJ databases">
        <title>Amycolatopsis taiwanensis NBRC 103393.</title>
        <authorList>
            <person name="Ichikawa N."/>
            <person name="Sato H."/>
            <person name="Tonouchi N."/>
        </authorList>
    </citation>
    <scope>NUCLEOTIDE SEQUENCE</scope>
    <source>
        <strain evidence="1">NBRC 103393</strain>
    </source>
</reference>
<organism evidence="1 2">
    <name type="scientific">Amycolatopsis taiwanensis</name>
    <dbReference type="NCBI Taxonomy" id="342230"/>
    <lineage>
        <taxon>Bacteria</taxon>
        <taxon>Bacillati</taxon>
        <taxon>Actinomycetota</taxon>
        <taxon>Actinomycetes</taxon>
        <taxon>Pseudonocardiales</taxon>
        <taxon>Pseudonocardiaceae</taxon>
        <taxon>Amycolatopsis</taxon>
    </lineage>
</organism>
<dbReference type="AlphaFoldDB" id="A0A9W6R004"/>
<dbReference type="EMBL" id="BSTI01000004">
    <property type="protein sequence ID" value="GLY65788.1"/>
    <property type="molecule type" value="Genomic_DNA"/>
</dbReference>
<sequence>MTRTPYDALDSLLAMAASGDLGALCARHGVELLVAHGSVVDPEPLRPPRDLDLAFRTRHDVEPDLLDLTNDLLDATRFDGLDLMNLNRAGVVARAHALSPQSRVLYEAARGIFATAQMAAITMAMETRRLRLLDLELMAER</sequence>